<feature type="zinc finger region" description="C3H1-type" evidence="1">
    <location>
        <begin position="407"/>
        <end position="435"/>
    </location>
</feature>
<organism evidence="5 6">
    <name type="scientific">Emericellopsis atlantica</name>
    <dbReference type="NCBI Taxonomy" id="2614577"/>
    <lineage>
        <taxon>Eukaryota</taxon>
        <taxon>Fungi</taxon>
        <taxon>Dikarya</taxon>
        <taxon>Ascomycota</taxon>
        <taxon>Pezizomycotina</taxon>
        <taxon>Sordariomycetes</taxon>
        <taxon>Hypocreomycetidae</taxon>
        <taxon>Hypocreales</taxon>
        <taxon>Bionectriaceae</taxon>
        <taxon>Emericellopsis</taxon>
    </lineage>
</organism>
<sequence>MAQKNGVPHFIERFKTMQAQRETSDTLIKDVLMYCDELERNLGAENQRLSEQVEETKLDYNDAVRSRRELQKQIEAYEKTIRQKEYYQTGKPYVMILIDGDGLIFDDAYVRQGLEGGKKAAYALRNAVAQQCETYAGEMEISAKVVANVQGLGRAMVRDGFIYNERDFRDFTLGFSQAKAAFDFVDVGHGKERADAKIRENARWHLQNSNCRQVLLGISHDGGYAPFLDEVLADDYTRRRVSILEGVPTAPALVATNVNIFRMDNELFRTRKLGDRGTLVTEHSASPVVGTSPRPMSAATIPTPPPQAPQQHDSAAYPNLSKETPKDLPTASWAGLASKPRAASPPPKITLPLAARSVNIGSKTKATAAKQSKRIVLEVPDWNPGPRGLDDPIFPNLAVLEEVKKRKDNDKLCNNHFLRGPCAKQDVCVFVHDYDPTDDELDAIAYLTRLNPCTRGQDCDNWDCIYGHHCASMKGNICTHPYCKFPVDAHPPNTKFKNPHIDKNN</sequence>
<gene>
    <name evidence="5" type="ORF">F5Z01DRAFT_317585</name>
</gene>
<dbReference type="PANTHER" id="PTHR37543">
    <property type="entry name" value="CCCH ZINC FINGER DNA BINDING PROTEIN (AFU_ORTHOLOGUE AFUA_5G12760)"/>
    <property type="match status" value="1"/>
</dbReference>
<name>A0A9P7ZTK4_9HYPO</name>
<dbReference type="InterPro" id="IPR057654">
    <property type="entry name" value="Znf-CCCH_tandem"/>
</dbReference>
<dbReference type="GeneID" id="70289909"/>
<feature type="domain" description="C3H1-type" evidence="4">
    <location>
        <begin position="407"/>
        <end position="435"/>
    </location>
</feature>
<accession>A0A9P7ZTK4</accession>
<feature type="region of interest" description="Disordered" evidence="3">
    <location>
        <begin position="278"/>
        <end position="332"/>
    </location>
</feature>
<evidence type="ECO:0000256" key="3">
    <source>
        <dbReference type="SAM" id="MobiDB-lite"/>
    </source>
</evidence>
<keyword evidence="1" id="KW-0479">Metal-binding</keyword>
<evidence type="ECO:0000256" key="1">
    <source>
        <dbReference type="PROSITE-ProRule" id="PRU00723"/>
    </source>
</evidence>
<dbReference type="Pfam" id="PF25540">
    <property type="entry name" value="DUF7923"/>
    <property type="match status" value="1"/>
</dbReference>
<keyword evidence="2" id="KW-0175">Coiled coil</keyword>
<dbReference type="Proteomes" id="UP000887229">
    <property type="component" value="Unassembled WGS sequence"/>
</dbReference>
<dbReference type="Pfam" id="PF25542">
    <property type="entry name" value="zf-CCCH_12"/>
    <property type="match status" value="1"/>
</dbReference>
<dbReference type="PROSITE" id="PS50103">
    <property type="entry name" value="ZF_C3H1"/>
    <property type="match status" value="1"/>
</dbReference>
<dbReference type="OrthoDB" id="3512845at2759"/>
<evidence type="ECO:0000313" key="6">
    <source>
        <dbReference type="Proteomes" id="UP000887229"/>
    </source>
</evidence>
<dbReference type="GO" id="GO:0008270">
    <property type="term" value="F:zinc ion binding"/>
    <property type="evidence" value="ECO:0007669"/>
    <property type="project" value="UniProtKB-KW"/>
</dbReference>
<dbReference type="EMBL" id="MU251244">
    <property type="protein sequence ID" value="KAG9258098.1"/>
    <property type="molecule type" value="Genomic_DNA"/>
</dbReference>
<dbReference type="AlphaFoldDB" id="A0A9P7ZTK4"/>
<dbReference type="InterPro" id="IPR057683">
    <property type="entry name" value="DUF7923"/>
</dbReference>
<dbReference type="RefSeq" id="XP_046122022.1">
    <property type="nucleotide sequence ID" value="XM_046259006.1"/>
</dbReference>
<protein>
    <recommendedName>
        <fullName evidence="4">C3H1-type domain-containing protein</fullName>
    </recommendedName>
</protein>
<feature type="coiled-coil region" evidence="2">
    <location>
        <begin position="35"/>
        <end position="87"/>
    </location>
</feature>
<dbReference type="Pfam" id="PF25543">
    <property type="entry name" value="zf-CCCH_tandem"/>
    <property type="match status" value="1"/>
</dbReference>
<proteinExistence type="predicted"/>
<keyword evidence="1" id="KW-0862">Zinc</keyword>
<keyword evidence="1" id="KW-0863">Zinc-finger</keyword>
<evidence type="ECO:0000313" key="5">
    <source>
        <dbReference type="EMBL" id="KAG9258098.1"/>
    </source>
</evidence>
<keyword evidence="6" id="KW-1185">Reference proteome</keyword>
<evidence type="ECO:0000259" key="4">
    <source>
        <dbReference type="PROSITE" id="PS50103"/>
    </source>
</evidence>
<dbReference type="PANTHER" id="PTHR37543:SF1">
    <property type="entry name" value="CCCH ZINC FINGER DNA BINDING PROTEIN (AFU_ORTHOLOGUE AFUA_5G12760)"/>
    <property type="match status" value="1"/>
</dbReference>
<reference evidence="5" key="1">
    <citation type="journal article" date="2021" name="IMA Fungus">
        <title>Genomic characterization of three marine fungi, including Emericellopsis atlantica sp. nov. with signatures of a generalist lifestyle and marine biomass degradation.</title>
        <authorList>
            <person name="Hagestad O.C."/>
            <person name="Hou L."/>
            <person name="Andersen J.H."/>
            <person name="Hansen E.H."/>
            <person name="Altermark B."/>
            <person name="Li C."/>
            <person name="Kuhnert E."/>
            <person name="Cox R.J."/>
            <person name="Crous P.W."/>
            <person name="Spatafora J.W."/>
            <person name="Lail K."/>
            <person name="Amirebrahimi M."/>
            <person name="Lipzen A."/>
            <person name="Pangilinan J."/>
            <person name="Andreopoulos W."/>
            <person name="Hayes R.D."/>
            <person name="Ng V."/>
            <person name="Grigoriev I.V."/>
            <person name="Jackson S.A."/>
            <person name="Sutton T.D.S."/>
            <person name="Dobson A.D.W."/>
            <person name="Rama T."/>
        </authorList>
    </citation>
    <scope>NUCLEOTIDE SEQUENCE</scope>
    <source>
        <strain evidence="5">TS7</strain>
    </source>
</reference>
<evidence type="ECO:0000256" key="2">
    <source>
        <dbReference type="SAM" id="Coils"/>
    </source>
</evidence>
<comment type="caution">
    <text evidence="5">The sequence shown here is derived from an EMBL/GenBank/DDBJ whole genome shotgun (WGS) entry which is preliminary data.</text>
</comment>
<dbReference type="InterPro" id="IPR000571">
    <property type="entry name" value="Znf_CCCH"/>
</dbReference>